<feature type="compositionally biased region" description="Low complexity" evidence="1">
    <location>
        <begin position="204"/>
        <end position="217"/>
    </location>
</feature>
<sequence>MSDNTSNNMGNYNNGTAPVTPIVQNNQEQMVDGTHQSSIPPMDVFNFNTPIDRGMHAQDIHHQGHDVNMAPPPYLADPFNPIHYQHLAHIKTLEDVFDDYPVDFTTPLNFEYASHPAVRNIFRPIDTIGNLQQAIDAAAARRNARYCLTHLGNRPGKETILEIYRRKALGYGTCSTDFAWMPKETGQRCDRCVEKKREWKENRAAAAAAAEQAAQQSQEEETDDSQHTSPNDSIISGQAIAALHLSE</sequence>
<evidence type="ECO:0000313" key="2">
    <source>
        <dbReference type="EMBL" id="KAL0472861.1"/>
    </source>
</evidence>
<evidence type="ECO:0000313" key="3">
    <source>
        <dbReference type="Proteomes" id="UP001451303"/>
    </source>
</evidence>
<evidence type="ECO:0000256" key="1">
    <source>
        <dbReference type="SAM" id="MobiDB-lite"/>
    </source>
</evidence>
<reference evidence="2 3" key="1">
    <citation type="submission" date="2023-09" db="EMBL/GenBank/DDBJ databases">
        <title>Multi-omics analysis of a traditional fermented food reveals byproduct-associated fungal strains for waste-to-food upcycling.</title>
        <authorList>
            <consortium name="Lawrence Berkeley National Laboratory"/>
            <person name="Rekdal V.M."/>
            <person name="Villalobos-Escobedo J.M."/>
            <person name="Rodriguez-Valeron N."/>
            <person name="Garcia M.O."/>
            <person name="Vasquez D.P."/>
            <person name="Damayanti I."/>
            <person name="Sorensen P.M."/>
            <person name="Baidoo E.E."/>
            <person name="De Carvalho A.C."/>
            <person name="Riley R."/>
            <person name="Lipzen A."/>
            <person name="He G."/>
            <person name="Yan M."/>
            <person name="Haridas S."/>
            <person name="Daum C."/>
            <person name="Yoshinaga Y."/>
            <person name="Ng V."/>
            <person name="Grigoriev I.V."/>
            <person name="Munk R."/>
            <person name="Nuraida L."/>
            <person name="Wijaya C.H."/>
            <person name="Morales P.-C."/>
            <person name="Keasling J.D."/>
        </authorList>
    </citation>
    <scope>NUCLEOTIDE SEQUENCE [LARGE SCALE GENOMIC DNA]</scope>
    <source>
        <strain evidence="2 3">FGSC 2613</strain>
    </source>
</reference>
<feature type="region of interest" description="Disordered" evidence="1">
    <location>
        <begin position="203"/>
        <end position="238"/>
    </location>
</feature>
<feature type="compositionally biased region" description="Polar residues" evidence="1">
    <location>
        <begin position="227"/>
        <end position="236"/>
    </location>
</feature>
<dbReference type="Proteomes" id="UP001451303">
    <property type="component" value="Unassembled WGS sequence"/>
</dbReference>
<protein>
    <submittedName>
        <fullName evidence="2">Uncharacterized protein</fullName>
    </submittedName>
</protein>
<dbReference type="EMBL" id="JAVLET010000002">
    <property type="protein sequence ID" value="KAL0472861.1"/>
    <property type="molecule type" value="Genomic_DNA"/>
</dbReference>
<keyword evidence="3" id="KW-1185">Reference proteome</keyword>
<proteinExistence type="predicted"/>
<organism evidence="2 3">
    <name type="scientific">Neurospora intermedia</name>
    <dbReference type="NCBI Taxonomy" id="5142"/>
    <lineage>
        <taxon>Eukaryota</taxon>
        <taxon>Fungi</taxon>
        <taxon>Dikarya</taxon>
        <taxon>Ascomycota</taxon>
        <taxon>Pezizomycotina</taxon>
        <taxon>Sordariomycetes</taxon>
        <taxon>Sordariomycetidae</taxon>
        <taxon>Sordariales</taxon>
        <taxon>Sordariaceae</taxon>
        <taxon>Neurospora</taxon>
    </lineage>
</organism>
<accession>A0ABR3DJK3</accession>
<comment type="caution">
    <text evidence="2">The sequence shown here is derived from an EMBL/GenBank/DDBJ whole genome shotgun (WGS) entry which is preliminary data.</text>
</comment>
<gene>
    <name evidence="2" type="ORF">QR685DRAFT_550838</name>
</gene>
<name>A0ABR3DJK3_NEUIN</name>